<evidence type="ECO:0000256" key="3">
    <source>
        <dbReference type="ARBA" id="ARBA00023157"/>
    </source>
</evidence>
<dbReference type="EMBL" id="GG666590">
    <property type="protein sequence ID" value="EEN51718.1"/>
    <property type="molecule type" value="Genomic_DNA"/>
</dbReference>
<sequence length="302" mass="32342">MILPTGIAPNIIDPPAPTSVVDGSVARMRCSAEGAPRPTITWYKDDVQVGSTVASVSGRFMVLQSGDLLISPARKEDSGSYMCTAANSIGSVSANATLTVQIQTEITTPPRDPTEVIKGTTAVLECGVSHDTSISIHLSWWKDGEPIRTADSRYTITPQGSLQIRSVFVADVGIYTCNVTSAGGNDSASAYLLVKELPHKPTGVSAVLSNVENRAIVLNWDIPFDGNSPIERFVLEVKEDSKSPPCLLFSSSDEDWAVMQSSVDPASTSLVLRNLRPSMGYQFRIKAVNRIGDGPFSDPTPR</sequence>
<dbReference type="InterPro" id="IPR007110">
    <property type="entry name" value="Ig-like_dom"/>
</dbReference>
<evidence type="ECO:0000256" key="1">
    <source>
        <dbReference type="ARBA" id="ARBA00009588"/>
    </source>
</evidence>
<keyword evidence="4" id="KW-0393">Immunoglobulin domain</keyword>
<dbReference type="InterPro" id="IPR036179">
    <property type="entry name" value="Ig-like_dom_sf"/>
</dbReference>
<dbReference type="InterPro" id="IPR013783">
    <property type="entry name" value="Ig-like_fold"/>
</dbReference>
<dbReference type="SUPFAM" id="SSF48726">
    <property type="entry name" value="Immunoglobulin"/>
    <property type="match status" value="2"/>
</dbReference>
<name>C3Z7C2_BRAFL</name>
<dbReference type="FunFam" id="2.60.40.10:FF:002353">
    <property type="entry name" value="Uncharacterized protein"/>
    <property type="match status" value="1"/>
</dbReference>
<evidence type="ECO:0000259" key="6">
    <source>
        <dbReference type="PROSITE" id="PS50853"/>
    </source>
</evidence>
<dbReference type="PRINTS" id="PR00014">
    <property type="entry name" value="FNTYPEIII"/>
</dbReference>
<dbReference type="AlphaFoldDB" id="C3Z7C2"/>
<dbReference type="Pfam" id="PF00041">
    <property type="entry name" value="fn3"/>
    <property type="match status" value="1"/>
</dbReference>
<dbReference type="STRING" id="7739.C3Z7C2"/>
<evidence type="ECO:0000256" key="2">
    <source>
        <dbReference type="ARBA" id="ARBA00022737"/>
    </source>
</evidence>
<feature type="domain" description="Ig-like" evidence="5">
    <location>
        <begin position="9"/>
        <end position="99"/>
    </location>
</feature>
<reference evidence="7" key="1">
    <citation type="journal article" date="2008" name="Nature">
        <title>The amphioxus genome and the evolution of the chordate karyotype.</title>
        <authorList>
            <consortium name="US DOE Joint Genome Institute (JGI-PGF)"/>
            <person name="Putnam N.H."/>
            <person name="Butts T."/>
            <person name="Ferrier D.E.K."/>
            <person name="Furlong R.F."/>
            <person name="Hellsten U."/>
            <person name="Kawashima T."/>
            <person name="Robinson-Rechavi M."/>
            <person name="Shoguchi E."/>
            <person name="Terry A."/>
            <person name="Yu J.-K."/>
            <person name="Benito-Gutierrez E.L."/>
            <person name="Dubchak I."/>
            <person name="Garcia-Fernandez J."/>
            <person name="Gibson-Brown J.J."/>
            <person name="Grigoriev I.V."/>
            <person name="Horton A.C."/>
            <person name="de Jong P.J."/>
            <person name="Jurka J."/>
            <person name="Kapitonov V.V."/>
            <person name="Kohara Y."/>
            <person name="Kuroki Y."/>
            <person name="Lindquist E."/>
            <person name="Lucas S."/>
            <person name="Osoegawa K."/>
            <person name="Pennacchio L.A."/>
            <person name="Salamov A.A."/>
            <person name="Satou Y."/>
            <person name="Sauka-Spengler T."/>
            <person name="Schmutz J."/>
            <person name="Shin-I T."/>
            <person name="Toyoda A."/>
            <person name="Bronner-Fraser M."/>
            <person name="Fujiyama A."/>
            <person name="Holland L.Z."/>
            <person name="Holland P.W.H."/>
            <person name="Satoh N."/>
            <person name="Rokhsar D.S."/>
        </authorList>
    </citation>
    <scope>NUCLEOTIDE SEQUENCE [LARGE SCALE GENOMIC DNA]</scope>
    <source>
        <strain evidence="7">S238N-H82</strain>
        <tissue evidence="7">Testes</tissue>
    </source>
</reference>
<gene>
    <name evidence="7" type="ORF">BRAFLDRAFT_275379</name>
</gene>
<accession>C3Z7C2</accession>
<dbReference type="InterPro" id="IPR013098">
    <property type="entry name" value="Ig_I-set"/>
</dbReference>
<feature type="domain" description="Fibronectin type-III" evidence="6">
    <location>
        <begin position="200"/>
        <end position="302"/>
    </location>
</feature>
<feature type="domain" description="Ig-like" evidence="5">
    <location>
        <begin position="109"/>
        <end position="193"/>
    </location>
</feature>
<dbReference type="SMART" id="SM00408">
    <property type="entry name" value="IGc2"/>
    <property type="match status" value="2"/>
</dbReference>
<dbReference type="PANTHER" id="PTHR10075">
    <property type="entry name" value="BASIGIN RELATED"/>
    <property type="match status" value="1"/>
</dbReference>
<dbReference type="eggNOG" id="KOG3510">
    <property type="taxonomic scope" value="Eukaryota"/>
</dbReference>
<keyword evidence="3" id="KW-1015">Disulfide bond</keyword>
<dbReference type="SMART" id="SM00409">
    <property type="entry name" value="IG"/>
    <property type="match status" value="2"/>
</dbReference>
<dbReference type="InParanoid" id="C3Z7C2"/>
<evidence type="ECO:0000313" key="7">
    <source>
        <dbReference type="EMBL" id="EEN51718.1"/>
    </source>
</evidence>
<dbReference type="PROSITE" id="PS50835">
    <property type="entry name" value="IG_LIKE"/>
    <property type="match status" value="2"/>
</dbReference>
<dbReference type="FunFam" id="2.60.40.10:FF:000189">
    <property type="entry name" value="Neogenin isoform 3"/>
    <property type="match status" value="1"/>
</dbReference>
<protein>
    <submittedName>
        <fullName evidence="7">Uncharacterized protein</fullName>
    </submittedName>
</protein>
<proteinExistence type="inferred from homology"/>
<dbReference type="SUPFAM" id="SSF49265">
    <property type="entry name" value="Fibronectin type III"/>
    <property type="match status" value="1"/>
</dbReference>
<dbReference type="PANTHER" id="PTHR10075:SF14">
    <property type="entry name" value="CELL ADHESION MOLECULE DSCAM2-RELATED"/>
    <property type="match status" value="1"/>
</dbReference>
<dbReference type="FunFam" id="2.60.40.10:FF:000206">
    <property type="entry name" value="Sidekick cell adhesion molecule 2"/>
    <property type="match status" value="1"/>
</dbReference>
<organism>
    <name type="scientific">Branchiostoma floridae</name>
    <name type="common">Florida lancelet</name>
    <name type="synonym">Amphioxus</name>
    <dbReference type="NCBI Taxonomy" id="7739"/>
    <lineage>
        <taxon>Eukaryota</taxon>
        <taxon>Metazoa</taxon>
        <taxon>Chordata</taxon>
        <taxon>Cephalochordata</taxon>
        <taxon>Leptocardii</taxon>
        <taxon>Amphioxiformes</taxon>
        <taxon>Branchiostomatidae</taxon>
        <taxon>Branchiostoma</taxon>
    </lineage>
</organism>
<dbReference type="CDD" id="cd00063">
    <property type="entry name" value="FN3"/>
    <property type="match status" value="1"/>
</dbReference>
<keyword evidence="2" id="KW-0677">Repeat</keyword>
<feature type="non-terminal residue" evidence="7">
    <location>
        <position position="302"/>
    </location>
</feature>
<dbReference type="InterPro" id="IPR003598">
    <property type="entry name" value="Ig_sub2"/>
</dbReference>
<evidence type="ECO:0000259" key="5">
    <source>
        <dbReference type="PROSITE" id="PS50835"/>
    </source>
</evidence>
<dbReference type="InterPro" id="IPR003961">
    <property type="entry name" value="FN3_dom"/>
</dbReference>
<dbReference type="Gene3D" id="2.60.40.10">
    <property type="entry name" value="Immunoglobulins"/>
    <property type="match status" value="3"/>
</dbReference>
<evidence type="ECO:0000256" key="4">
    <source>
        <dbReference type="ARBA" id="ARBA00023319"/>
    </source>
</evidence>
<dbReference type="SMART" id="SM00060">
    <property type="entry name" value="FN3"/>
    <property type="match status" value="1"/>
</dbReference>
<dbReference type="Pfam" id="PF07679">
    <property type="entry name" value="I-set"/>
    <property type="match status" value="2"/>
</dbReference>
<comment type="similarity">
    <text evidence="1">Belongs to the immunoglobulin superfamily. DCC family.</text>
</comment>
<dbReference type="InterPro" id="IPR003599">
    <property type="entry name" value="Ig_sub"/>
</dbReference>
<dbReference type="PROSITE" id="PS50853">
    <property type="entry name" value="FN3"/>
    <property type="match status" value="1"/>
</dbReference>
<dbReference type="InterPro" id="IPR036116">
    <property type="entry name" value="FN3_sf"/>
</dbReference>